<comment type="similarity">
    <text evidence="1">Belongs to the formin homology family. Diaphanous subfamily.</text>
</comment>
<evidence type="ECO:0000259" key="5">
    <source>
        <dbReference type="PROSITE" id="PS51444"/>
    </source>
</evidence>
<feature type="compositionally biased region" description="Basic and acidic residues" evidence="4">
    <location>
        <begin position="77"/>
        <end position="86"/>
    </location>
</feature>
<evidence type="ECO:0000256" key="3">
    <source>
        <dbReference type="ARBA" id="ARBA00023203"/>
    </source>
</evidence>
<dbReference type="SMART" id="SM00498">
    <property type="entry name" value="FH2"/>
    <property type="match status" value="1"/>
</dbReference>
<evidence type="ECO:0000313" key="6">
    <source>
        <dbReference type="EMBL" id="NDV30816.1"/>
    </source>
</evidence>
<sequence>MRGPPGPPPPPGGGPAGAPPPPGPKAPIAKKPETLALHLTKFMPNQFAGTLWENLPANTPDSVLETDKLRNLFTKPTENKEEKKNEQQQQQQNTPTIPVDSKLMQGLGIFTKKFRFDPKVLQESLLSFSVLPILQPIMFEPLVELFPYTKEPPEDMMIAITKFIQDGKSEEMLDPTLRFVVKVYQVPRPHKRIFLLNYSLQFNNTIKDWQDKHQLVLDALAKLEKDHFKLILKHVLAIANTLSKGGGTIKGFHLSDLSKLSDMKSPTMKGISCLHFLVSGLMSKHPKTVLWVNKLPQIFEEAYRALAFFQSAFPTLLEKMVLIQSELNDTQKTEPSDAKFLKNLTAFKEKSKAAYHRLVSLLKVIDDKIAFFGEFSAEASADETTGSLTALWNAVAEKKLITKVQAESRLKQDMQRYNFFKILHSFFVEMKTASTYLKNSQSLNIEKTPMKKPVQPSPGRKLKDRAQLDQALETGATRKVDLSNSSLRTSMKDLRNSIRTPKKGPKKM</sequence>
<organism evidence="6">
    <name type="scientific">Arcella intermedia</name>
    <dbReference type="NCBI Taxonomy" id="1963864"/>
    <lineage>
        <taxon>Eukaryota</taxon>
        <taxon>Amoebozoa</taxon>
        <taxon>Tubulinea</taxon>
        <taxon>Elardia</taxon>
        <taxon>Arcellinida</taxon>
        <taxon>Sphaerothecina</taxon>
        <taxon>Arcellidae</taxon>
        <taxon>Arcella</taxon>
    </lineage>
</organism>
<dbReference type="Gene3D" id="1.20.58.2220">
    <property type="entry name" value="Formin, FH2 domain"/>
    <property type="match status" value="1"/>
</dbReference>
<proteinExistence type="inferred from homology"/>
<protein>
    <recommendedName>
        <fullName evidence="5">FH2 domain-containing protein</fullName>
    </recommendedName>
</protein>
<dbReference type="PANTHER" id="PTHR45733:SF31">
    <property type="entry name" value="GENOME ASSEMBLY, CHROMOSOME: II"/>
    <property type="match status" value="1"/>
</dbReference>
<accession>A0A6B2L1K4</accession>
<dbReference type="InterPro" id="IPR015425">
    <property type="entry name" value="FH2_Formin"/>
</dbReference>
<feature type="region of interest" description="Disordered" evidence="4">
    <location>
        <begin position="473"/>
        <end position="508"/>
    </location>
</feature>
<feature type="compositionally biased region" description="Low complexity" evidence="4">
    <location>
        <begin position="87"/>
        <end position="96"/>
    </location>
</feature>
<dbReference type="AlphaFoldDB" id="A0A6B2L1K4"/>
<dbReference type="EMBL" id="GIBP01001847">
    <property type="protein sequence ID" value="NDV30816.1"/>
    <property type="molecule type" value="Transcribed_RNA"/>
</dbReference>
<dbReference type="SUPFAM" id="SSF101447">
    <property type="entry name" value="Formin homology 2 domain (FH2 domain)"/>
    <property type="match status" value="1"/>
</dbReference>
<feature type="region of interest" description="Disordered" evidence="4">
    <location>
        <begin position="76"/>
        <end position="98"/>
    </location>
</feature>
<keyword evidence="2" id="KW-0175">Coiled coil</keyword>
<feature type="region of interest" description="Disordered" evidence="4">
    <location>
        <begin position="1"/>
        <end position="33"/>
    </location>
</feature>
<dbReference type="PROSITE" id="PS51444">
    <property type="entry name" value="FH2"/>
    <property type="match status" value="1"/>
</dbReference>
<evidence type="ECO:0000256" key="1">
    <source>
        <dbReference type="ARBA" id="ARBA00008214"/>
    </source>
</evidence>
<dbReference type="GO" id="GO:0003779">
    <property type="term" value="F:actin binding"/>
    <property type="evidence" value="ECO:0007669"/>
    <property type="project" value="UniProtKB-KW"/>
</dbReference>
<name>A0A6B2L1K4_9EUKA</name>
<keyword evidence="3" id="KW-0009">Actin-binding</keyword>
<evidence type="ECO:0000256" key="2">
    <source>
        <dbReference type="ARBA" id="ARBA00023054"/>
    </source>
</evidence>
<dbReference type="Pfam" id="PF02181">
    <property type="entry name" value="FH2"/>
    <property type="match status" value="1"/>
</dbReference>
<dbReference type="InterPro" id="IPR051144">
    <property type="entry name" value="Formin_homology_domain"/>
</dbReference>
<evidence type="ECO:0000256" key="4">
    <source>
        <dbReference type="SAM" id="MobiDB-lite"/>
    </source>
</evidence>
<dbReference type="InterPro" id="IPR042201">
    <property type="entry name" value="FH2_Formin_sf"/>
</dbReference>
<feature type="compositionally biased region" description="Pro residues" evidence="4">
    <location>
        <begin position="1"/>
        <end position="25"/>
    </location>
</feature>
<feature type="domain" description="FH2" evidence="5">
    <location>
        <begin position="24"/>
        <end position="421"/>
    </location>
</feature>
<reference evidence="6" key="1">
    <citation type="journal article" date="2020" name="J. Eukaryot. Microbiol.">
        <title>De novo Sequencing, Assembly and Annotation of the Transcriptome for the Free-Living Testate Amoeba Arcella intermedia.</title>
        <authorList>
            <person name="Ribeiro G.M."/>
            <person name="Porfirio-Sousa A.L."/>
            <person name="Maurer-Alcala X.X."/>
            <person name="Katz L.A."/>
            <person name="Lahr D.J.G."/>
        </authorList>
    </citation>
    <scope>NUCLEOTIDE SEQUENCE</scope>
</reference>
<dbReference type="PANTHER" id="PTHR45733">
    <property type="entry name" value="FORMIN-J"/>
    <property type="match status" value="1"/>
</dbReference>